<dbReference type="EMBL" id="CAADFG010000002">
    <property type="protein sequence ID" value="VFJ87010.1"/>
    <property type="molecule type" value="Genomic_DNA"/>
</dbReference>
<dbReference type="Gene3D" id="3.90.1150.10">
    <property type="entry name" value="Aspartate Aminotransferase, domain 1"/>
    <property type="match status" value="1"/>
</dbReference>
<reference evidence="3" key="1">
    <citation type="submission" date="2019-02" db="EMBL/GenBank/DDBJ databases">
        <authorList>
            <person name="Gruber-Vodicka R. H."/>
            <person name="Seah K. B. B."/>
        </authorList>
    </citation>
    <scope>NUCLEOTIDE SEQUENCE</scope>
    <source>
        <strain evidence="5">BECK_SA2B12</strain>
        <strain evidence="3">BECK_SA2B15</strain>
        <strain evidence="4">BECK_SA2B20</strain>
    </source>
</reference>
<keyword evidence="3" id="KW-0489">Methyltransferase</keyword>
<dbReference type="Gene3D" id="3.30.360.10">
    <property type="entry name" value="Dihydrodipicolinate Reductase, domain 2"/>
    <property type="match status" value="1"/>
</dbReference>
<evidence type="ECO:0000256" key="1">
    <source>
        <dbReference type="ARBA" id="ARBA00010813"/>
    </source>
</evidence>
<evidence type="ECO:0000259" key="2">
    <source>
        <dbReference type="Pfam" id="PF01658"/>
    </source>
</evidence>
<accession>A0A450U654</accession>
<sequence>MVTENAEFKELLPDLPPVEDWMLTGWDVTEETLLQSARRHQCCERHLVELEKKRLAKMKVRRALMPEPGWEKRFCEESDALLHLKAESGAEQIIIVNLAPTEPAETQEVDVDIDWENLKIPDDALPKLSISRLYLRLAIEVGAGFVNFTPNLAETPALLELAERRGILYCGRDGKTGETYLKTVLAPAFRNKNLKVNGWFSLNILGNADGFNLQSSSAGDTKIKSKRSSLESILGYAPGEPEESEYSHQVHIHYYPPRGDSKESWNNIDFSGFLGEAMQLKFNWLGKDSSLAVASVLDLVRFLVLARRAGETGLLEPLGYFFKLPLTKGRRLPEHASDRQYQVLLDFVRGMGLPEHLGGLLRHLADYRRSRRDCLSMHASENRMTQGTALLLAGDLANRYALKDPGNTHPGDIIFGNSHPISQVIVFCEKRFGSLIGAEYVNLTPLSGYVAADCLLYAFCDPGQTVFLVDRVHGGHPEMIPLARQFGLKVRFIPFDGMEPNMRELQEMVNDAKPALVYFNQSDALVLDGLNGLPLTPPETVVAFDASHVLGLIAGKLVTSPLDAGYDCLVGSTHKTFPGPHKGFFATRSQNLQDRFTTRTKNKISSSHPHHAVALASACEEYEVYGAEYARRLVQNAEALAQAFENEGLGVIRAEGIRTIETNQVWLRAADKTQAVRWFRRLEDGGIFTNYRELAFDNGWGLRIGLQEATLNGAEAQDVAQLGRIMADRLRNRLTGKETRSCLRLLLSDLTALYETPPETLGSIRSLIGV</sequence>
<dbReference type="InterPro" id="IPR002587">
    <property type="entry name" value="Myo-inos-1-P_Synthase"/>
</dbReference>
<proteinExistence type="inferred from homology"/>
<dbReference type="SUPFAM" id="SSF53383">
    <property type="entry name" value="PLP-dependent transferases"/>
    <property type="match status" value="1"/>
</dbReference>
<gene>
    <name evidence="3" type="ORF">BECKH772A_GA0070896_100028</name>
    <name evidence="4" type="ORF">BECKH772B_GA0070898_100024</name>
    <name evidence="5" type="ORF">BECKH772C_GA0070978_1000155</name>
</gene>
<dbReference type="GO" id="GO:0006021">
    <property type="term" value="P:inositol biosynthetic process"/>
    <property type="evidence" value="ECO:0007669"/>
    <property type="project" value="InterPro"/>
</dbReference>
<dbReference type="InterPro" id="IPR015424">
    <property type="entry name" value="PyrdxlP-dep_Trfase"/>
</dbReference>
<name>A0A450U654_9GAMM</name>
<evidence type="ECO:0000313" key="5">
    <source>
        <dbReference type="EMBL" id="VFJ94938.1"/>
    </source>
</evidence>
<dbReference type="SUPFAM" id="SSF51735">
    <property type="entry name" value="NAD(P)-binding Rossmann-fold domains"/>
    <property type="match status" value="1"/>
</dbReference>
<dbReference type="GO" id="GO:0008168">
    <property type="term" value="F:methyltransferase activity"/>
    <property type="evidence" value="ECO:0007669"/>
    <property type="project" value="UniProtKB-KW"/>
</dbReference>
<dbReference type="Gene3D" id="3.40.640.10">
    <property type="entry name" value="Type I PLP-dependent aspartate aminotransferase-like (Major domain)"/>
    <property type="match status" value="1"/>
</dbReference>
<dbReference type="GO" id="GO:0004512">
    <property type="term" value="F:inositol-3-phosphate synthase activity"/>
    <property type="evidence" value="ECO:0007669"/>
    <property type="project" value="InterPro"/>
</dbReference>
<comment type="similarity">
    <text evidence="1">Belongs to the myo-inositol 1-phosphate synthase family.</text>
</comment>
<dbReference type="InterPro" id="IPR015421">
    <property type="entry name" value="PyrdxlP-dep_Trfase_major"/>
</dbReference>
<feature type="domain" description="Myo-inositol-1-phosphate synthase GAPDH-like" evidence="2">
    <location>
        <begin position="177"/>
        <end position="289"/>
    </location>
</feature>
<dbReference type="Pfam" id="PF01658">
    <property type="entry name" value="Inos-1-P_synth"/>
    <property type="match status" value="1"/>
</dbReference>
<evidence type="ECO:0000313" key="3">
    <source>
        <dbReference type="EMBL" id="VFJ87010.1"/>
    </source>
</evidence>
<dbReference type="InterPro" id="IPR036291">
    <property type="entry name" value="NAD(P)-bd_dom_sf"/>
</dbReference>
<dbReference type="Pfam" id="PF07994">
    <property type="entry name" value="NAD_binding_5"/>
    <property type="match status" value="1"/>
</dbReference>
<protein>
    <submittedName>
        <fullName evidence="3">Glycine/serine hydroxymethyltransferase</fullName>
    </submittedName>
</protein>
<dbReference type="GO" id="GO:0008654">
    <property type="term" value="P:phospholipid biosynthetic process"/>
    <property type="evidence" value="ECO:0007669"/>
    <property type="project" value="InterPro"/>
</dbReference>
<dbReference type="EMBL" id="CAADFJ010000001">
    <property type="protein sequence ID" value="VFJ94938.1"/>
    <property type="molecule type" value="Genomic_DNA"/>
</dbReference>
<organism evidence="3">
    <name type="scientific">Candidatus Kentrum eta</name>
    <dbReference type="NCBI Taxonomy" id="2126337"/>
    <lineage>
        <taxon>Bacteria</taxon>
        <taxon>Pseudomonadati</taxon>
        <taxon>Pseudomonadota</taxon>
        <taxon>Gammaproteobacteria</taxon>
        <taxon>Candidatus Kentrum</taxon>
    </lineage>
</organism>
<dbReference type="EMBL" id="CAADFI010000002">
    <property type="protein sequence ID" value="VFJ88670.1"/>
    <property type="molecule type" value="Genomic_DNA"/>
</dbReference>
<dbReference type="PANTHER" id="PTHR11510">
    <property type="entry name" value="MYO-INOSITOL-1 PHOSPHATE SYNTHASE"/>
    <property type="match status" value="1"/>
</dbReference>
<evidence type="ECO:0000313" key="4">
    <source>
        <dbReference type="EMBL" id="VFJ88670.1"/>
    </source>
</evidence>
<dbReference type="InterPro" id="IPR013021">
    <property type="entry name" value="Myo-inos-1-P_Synthase_GAPDH"/>
</dbReference>
<dbReference type="InterPro" id="IPR015422">
    <property type="entry name" value="PyrdxlP-dep_Trfase_small"/>
</dbReference>
<dbReference type="GO" id="GO:0032259">
    <property type="term" value="P:methylation"/>
    <property type="evidence" value="ECO:0007669"/>
    <property type="project" value="UniProtKB-KW"/>
</dbReference>
<dbReference type="AlphaFoldDB" id="A0A450U654"/>
<keyword evidence="3" id="KW-0808">Transferase</keyword>
<dbReference type="SUPFAM" id="SSF55347">
    <property type="entry name" value="Glyceraldehyde-3-phosphate dehydrogenase-like, C-terminal domain"/>
    <property type="match status" value="1"/>
</dbReference>
<dbReference type="Gene3D" id="3.40.50.720">
    <property type="entry name" value="NAD(P)-binding Rossmann-like Domain"/>
    <property type="match status" value="1"/>
</dbReference>